<evidence type="ECO:0000313" key="2">
    <source>
        <dbReference type="EMBL" id="KIO46855.1"/>
    </source>
</evidence>
<sequence>MAKKIVLILLGVLLMGCIVWILWRVNEREQGSDVPKEAFIPNNSAVVLNVRANVSLSPRLKEAFATEWANYQKSIFYRSIDTLQKLKLTENTSWVLALRREGKKSVRFLYILNRVPAASRSEVIRFLADYYAKSGLKERSYDKFKIYSLRDKETEVYFAVVGGMVLLSDSELYLEDALKQIGEDKKNDPESIPVYKNITRYFSETAGMNIFLNTSCFSDVWPLYMSRNVVSPRLDLTKWFKWGALDGEIQSDGIGFNGFMYYGGMKATFLNVFKGQQPMASRIEGVIPSGVNAVTVLNLSDTRAYLTALETFRHKAGIIEHARKRKSEFTRLFGEEVEASWRELLQGEFAKGVFSYDPENKEEEGFVMVYLKSGSLGRALLKNMLGNYAVKVNINEASLERTTALDQEKKVAYYKMPVTDFAGVLWGYIWDGVPSRFAMIQDNYLILASSESVIRRFAENYMRRLNVQDMDWYKKTRVKMSAKYNWMYLAETGSMYPFYRDMANDGLKDFLTQNKERLDVFSSFGLQWISEDEMLYQSVFLNTEKVEQPPAQVVWQTKLDAKLTMKPVVVVNHNNGERELFVQDDSRTVYLINDMGRILWKLPIDGKINSEVYQVDFYKNGKLQYLFSTSEKLYLIDRNGNYLPRYPLAFKSSCPSGITVYDYDNDRNYRVFAPCADRKIYLYELSGDLVEGWSQPQSDNDPVSKVYYFRVADKDYIVFADRYRIYILDRRGRERVKVQTLYDLLQGTVIYLTGKEQNESLVFGSAGGELQFVDFNGASRSLKPDKITAGYLFNVADTDGDGNDDFIFSNGEHVYVYDRNGKVLWETGVKEGRLGFPYVYRFSARDTRVGTLDESHSELYLLDKGSQSNGFPITGTSAFSIVFQNTGKVGFYLYVGSENDSLLKYRFIR</sequence>
<keyword evidence="1" id="KW-1133">Transmembrane helix</keyword>
<evidence type="ECO:0008006" key="4">
    <source>
        <dbReference type="Google" id="ProtNLM"/>
    </source>
</evidence>
<keyword evidence="1" id="KW-0472">Membrane</keyword>
<proteinExistence type="predicted"/>
<name>A0AB34R8K7_9PORP</name>
<keyword evidence="1" id="KW-0812">Transmembrane</keyword>
<evidence type="ECO:0000313" key="3">
    <source>
        <dbReference type="Proteomes" id="UP000031937"/>
    </source>
</evidence>
<dbReference type="InterPro" id="IPR015943">
    <property type="entry name" value="WD40/YVTN_repeat-like_dom_sf"/>
</dbReference>
<comment type="caution">
    <text evidence="2">The sequence shown here is derived from an EMBL/GenBank/DDBJ whole genome shotgun (WGS) entry which is preliminary data.</text>
</comment>
<dbReference type="Gene3D" id="2.130.10.10">
    <property type="entry name" value="YVTN repeat-like/Quinoprotein amine dehydrogenase"/>
    <property type="match status" value="1"/>
</dbReference>
<dbReference type="SUPFAM" id="SSF50978">
    <property type="entry name" value="WD40 repeat-like"/>
    <property type="match status" value="1"/>
</dbReference>
<gene>
    <name evidence="2" type="ORF">IE90_02210</name>
</gene>
<dbReference type="Proteomes" id="UP000031937">
    <property type="component" value="Unassembled WGS sequence"/>
</dbReference>
<organism evidence="2 3">
    <name type="scientific">Sanguibacteroides justesenii</name>
    <dbReference type="NCBI Taxonomy" id="1547597"/>
    <lineage>
        <taxon>Bacteria</taxon>
        <taxon>Pseudomonadati</taxon>
        <taxon>Bacteroidota</taxon>
        <taxon>Bacteroidia</taxon>
        <taxon>Bacteroidales</taxon>
        <taxon>Porphyromonadaceae</taxon>
        <taxon>Sanguibacteroides</taxon>
    </lineage>
</organism>
<reference evidence="2 3" key="1">
    <citation type="submission" date="2014-07" db="EMBL/GenBank/DDBJ databases">
        <title>Porphyromonadaceae bacterium OUH 334697 = ATCC BAA-2682 = DSM 28341 draft genome.</title>
        <authorList>
            <person name="Sydenham T.V."/>
            <person name="Hasman H."/>
            <person name="Justesen U.S."/>
        </authorList>
    </citation>
    <scope>NUCLEOTIDE SEQUENCE [LARGE SCALE GENOMIC DNA]</scope>
    <source>
        <strain evidence="2 3">OUH 334697</strain>
    </source>
</reference>
<dbReference type="PROSITE" id="PS51257">
    <property type="entry name" value="PROKAR_LIPOPROTEIN"/>
    <property type="match status" value="1"/>
</dbReference>
<dbReference type="AlphaFoldDB" id="A0AB34R8K7"/>
<dbReference type="RefSeq" id="WP_041502276.1">
    <property type="nucleotide sequence ID" value="NZ_JPIT01000008.1"/>
</dbReference>
<dbReference type="EMBL" id="JPIT01000008">
    <property type="protein sequence ID" value="KIO46855.1"/>
    <property type="molecule type" value="Genomic_DNA"/>
</dbReference>
<accession>A0AB34R8K7</accession>
<evidence type="ECO:0000256" key="1">
    <source>
        <dbReference type="SAM" id="Phobius"/>
    </source>
</evidence>
<protein>
    <recommendedName>
        <fullName evidence="4">DUF3352 domain-containing protein</fullName>
    </recommendedName>
</protein>
<dbReference type="InterPro" id="IPR036322">
    <property type="entry name" value="WD40_repeat_dom_sf"/>
</dbReference>
<feature type="transmembrane region" description="Helical" evidence="1">
    <location>
        <begin position="5"/>
        <end position="23"/>
    </location>
</feature>